<sequence length="466" mass="50417">MLARLSSAPGLPVEEPTAPYWMDEAPFGELADVQDEIPPVADVVIIGSGMTGVAVAKHILEQSTLSVTVLEARQLCSGATARNGGHIKPPPFADFSRLRAQLGERSARKVVACQLRHLPVLLALGAEHPLGEVREVDTLDVFVDEEDFQAVRREVVALREWMPEVEVEVVAGEEARCRFGLKEHIVGAVAYKAGALFPFRLVTSLWHGLAERYADRLRLRTHSPVTAVWPTLDAAYPLCCRLHNTITTTTTTTTHNNTTTTTTIAARHIVHATNAFAPHLVPALRSCLTGALGHMTSQRASPPMLSPRTSCSIFYGPDMYDYATHRAAHDLIGGGLFCSRAHGLDQFGIWDDSCLDYRSLAHLHGSLAAVYGPRSVAVSRAWSGIMAFTGDGLPLVGGVPGRRGEWVAAGYCGDGMVWAWLCGAALASMLLGAAEGIEDWFPVKEVAITEARLGRANLRHLVEQLV</sequence>
<evidence type="ECO:0000313" key="3">
    <source>
        <dbReference type="Proteomes" id="UP000226192"/>
    </source>
</evidence>
<dbReference type="PANTHER" id="PTHR13847:SF213">
    <property type="entry name" value="DEPENDENT OXIDOREDUCTASE, PUTATIVE-RELATED"/>
    <property type="match status" value="1"/>
</dbReference>
<feature type="domain" description="FAD dependent oxidoreductase" evidence="1">
    <location>
        <begin position="42"/>
        <end position="428"/>
    </location>
</feature>
<organism evidence="2 3">
    <name type="scientific">Ophiocordyceps australis</name>
    <dbReference type="NCBI Taxonomy" id="1399860"/>
    <lineage>
        <taxon>Eukaryota</taxon>
        <taxon>Fungi</taxon>
        <taxon>Dikarya</taxon>
        <taxon>Ascomycota</taxon>
        <taxon>Pezizomycotina</taxon>
        <taxon>Sordariomycetes</taxon>
        <taxon>Hypocreomycetidae</taxon>
        <taxon>Hypocreales</taxon>
        <taxon>Ophiocordycipitaceae</taxon>
        <taxon>Ophiocordyceps</taxon>
    </lineage>
</organism>
<keyword evidence="3" id="KW-1185">Reference proteome</keyword>
<comment type="caution">
    <text evidence="2">The sequence shown here is derived from an EMBL/GenBank/DDBJ whole genome shotgun (WGS) entry which is preliminary data.</text>
</comment>
<gene>
    <name evidence="2" type="ORF">CDD81_2057</name>
</gene>
<dbReference type="Pfam" id="PF01266">
    <property type="entry name" value="DAO"/>
    <property type="match status" value="1"/>
</dbReference>
<dbReference type="PANTHER" id="PTHR13847">
    <property type="entry name" value="SARCOSINE DEHYDROGENASE-RELATED"/>
    <property type="match status" value="1"/>
</dbReference>
<evidence type="ECO:0000313" key="2">
    <source>
        <dbReference type="EMBL" id="PHH60171.1"/>
    </source>
</evidence>
<dbReference type="EMBL" id="NJET01000160">
    <property type="protein sequence ID" value="PHH60171.1"/>
    <property type="molecule type" value="Genomic_DNA"/>
</dbReference>
<protein>
    <recommendedName>
        <fullName evidence="1">FAD dependent oxidoreductase domain-containing protein</fullName>
    </recommendedName>
</protein>
<dbReference type="InterPro" id="IPR036188">
    <property type="entry name" value="FAD/NAD-bd_sf"/>
</dbReference>
<dbReference type="STRING" id="1399860.A0A2C5XZX0"/>
<evidence type="ECO:0000259" key="1">
    <source>
        <dbReference type="Pfam" id="PF01266"/>
    </source>
</evidence>
<name>A0A2C5XZX0_9HYPO</name>
<dbReference type="Proteomes" id="UP000226192">
    <property type="component" value="Unassembled WGS sequence"/>
</dbReference>
<dbReference type="Gene3D" id="3.30.9.10">
    <property type="entry name" value="D-Amino Acid Oxidase, subunit A, domain 2"/>
    <property type="match status" value="1"/>
</dbReference>
<dbReference type="SUPFAM" id="SSF51905">
    <property type="entry name" value="FAD/NAD(P)-binding domain"/>
    <property type="match status" value="1"/>
</dbReference>
<reference evidence="2 3" key="1">
    <citation type="submission" date="2017-06" db="EMBL/GenBank/DDBJ databases">
        <title>Ant-infecting Ophiocordyceps genomes reveal a high diversity of potential behavioral manipulation genes and a possible major role for enterotoxins.</title>
        <authorList>
            <person name="De Bekker C."/>
            <person name="Evans H.C."/>
            <person name="Brachmann A."/>
            <person name="Hughes D.P."/>
        </authorList>
    </citation>
    <scope>NUCLEOTIDE SEQUENCE [LARGE SCALE GENOMIC DNA]</scope>
    <source>
        <strain evidence="2 3">Map64</strain>
    </source>
</reference>
<dbReference type="GO" id="GO:0005737">
    <property type="term" value="C:cytoplasm"/>
    <property type="evidence" value="ECO:0007669"/>
    <property type="project" value="TreeGrafter"/>
</dbReference>
<dbReference type="InterPro" id="IPR006076">
    <property type="entry name" value="FAD-dep_OxRdtase"/>
</dbReference>
<proteinExistence type="predicted"/>
<accession>A0A2C5XZX0</accession>
<dbReference type="Gene3D" id="3.50.50.60">
    <property type="entry name" value="FAD/NAD(P)-binding domain"/>
    <property type="match status" value="1"/>
</dbReference>
<dbReference type="AlphaFoldDB" id="A0A2C5XZX0"/>
<dbReference type="OrthoDB" id="429143at2759"/>